<keyword evidence="1" id="KW-0812">Transmembrane</keyword>
<feature type="transmembrane region" description="Helical" evidence="1">
    <location>
        <begin position="85"/>
        <end position="101"/>
    </location>
</feature>
<keyword evidence="1" id="KW-1133">Transmembrane helix</keyword>
<accession>A0A645AH61</accession>
<evidence type="ECO:0000313" key="2">
    <source>
        <dbReference type="EMBL" id="MPM48994.1"/>
    </source>
</evidence>
<comment type="caution">
    <text evidence="2">The sequence shown here is derived from an EMBL/GenBank/DDBJ whole genome shotgun (WGS) entry which is preliminary data.</text>
</comment>
<organism evidence="2">
    <name type="scientific">bioreactor metagenome</name>
    <dbReference type="NCBI Taxonomy" id="1076179"/>
    <lineage>
        <taxon>unclassified sequences</taxon>
        <taxon>metagenomes</taxon>
        <taxon>ecological metagenomes</taxon>
    </lineage>
</organism>
<feature type="transmembrane region" description="Helical" evidence="1">
    <location>
        <begin position="57"/>
        <end position="79"/>
    </location>
</feature>
<gene>
    <name evidence="2" type="ORF">SDC9_95721</name>
</gene>
<reference evidence="2" key="1">
    <citation type="submission" date="2019-08" db="EMBL/GenBank/DDBJ databases">
        <authorList>
            <person name="Kucharzyk K."/>
            <person name="Murdoch R.W."/>
            <person name="Higgins S."/>
            <person name="Loffler F."/>
        </authorList>
    </citation>
    <scope>NUCLEOTIDE SEQUENCE</scope>
</reference>
<proteinExistence type="predicted"/>
<feature type="transmembrane region" description="Helical" evidence="1">
    <location>
        <begin position="113"/>
        <end position="134"/>
    </location>
</feature>
<dbReference type="EMBL" id="VSSQ01012339">
    <property type="protein sequence ID" value="MPM48994.1"/>
    <property type="molecule type" value="Genomic_DNA"/>
</dbReference>
<keyword evidence="1" id="KW-0472">Membrane</keyword>
<dbReference type="AlphaFoldDB" id="A0A645AH61"/>
<name>A0A645AH61_9ZZZZ</name>
<evidence type="ECO:0000256" key="1">
    <source>
        <dbReference type="SAM" id="Phobius"/>
    </source>
</evidence>
<protein>
    <submittedName>
        <fullName evidence="2">Uncharacterized protein</fullName>
    </submittedName>
</protein>
<sequence length="234" mass="25135">MVLTAFPIFSDSSSIIAVISSVNLLDSSASFLISWATTEKPLPASPALAASMAALRASRLVCSAMFLIIPLALFIFSALLLVFEIIWYISFAASLLELVLMTRSSMISSPSSFNPFILSAAAFKLLTSCLFLSIRLPNSSMLMAPLSVSFAWSLAPFAISSIALATSSAAVEDCWLVAVNSSEDEATCCDTSDICLIKSIRFLCMAARELPIAPISSFLLKYFNALLFSSNFRS</sequence>
<feature type="transmembrane region" description="Helical" evidence="1">
    <location>
        <begin position="15"/>
        <end position="36"/>
    </location>
</feature>